<protein>
    <submittedName>
        <fullName evidence="3">Uncharacterized protein</fullName>
    </submittedName>
</protein>
<organism evidence="2 3">
    <name type="scientific">Drosophila suzukii</name>
    <name type="common">Spotted-wing drosophila fruit fly</name>
    <dbReference type="NCBI Taxonomy" id="28584"/>
    <lineage>
        <taxon>Eukaryota</taxon>
        <taxon>Metazoa</taxon>
        <taxon>Ecdysozoa</taxon>
        <taxon>Arthropoda</taxon>
        <taxon>Hexapoda</taxon>
        <taxon>Insecta</taxon>
        <taxon>Pterygota</taxon>
        <taxon>Neoptera</taxon>
        <taxon>Endopterygota</taxon>
        <taxon>Diptera</taxon>
        <taxon>Brachycera</taxon>
        <taxon>Muscomorpha</taxon>
        <taxon>Ephydroidea</taxon>
        <taxon>Drosophilidae</taxon>
        <taxon>Drosophila</taxon>
        <taxon>Sophophora</taxon>
    </lineage>
</organism>
<evidence type="ECO:0000313" key="2">
    <source>
        <dbReference type="Proteomes" id="UP001652628"/>
    </source>
</evidence>
<keyword evidence="2" id="KW-1185">Reference proteome</keyword>
<gene>
    <name evidence="3" type="primary">LOC108004609</name>
</gene>
<feature type="region of interest" description="Disordered" evidence="1">
    <location>
        <begin position="78"/>
        <end position="203"/>
    </location>
</feature>
<evidence type="ECO:0000256" key="1">
    <source>
        <dbReference type="SAM" id="MobiDB-lite"/>
    </source>
</evidence>
<feature type="compositionally biased region" description="Acidic residues" evidence="1">
    <location>
        <begin position="192"/>
        <end position="203"/>
    </location>
</feature>
<feature type="compositionally biased region" description="Polar residues" evidence="1">
    <location>
        <begin position="165"/>
        <end position="174"/>
    </location>
</feature>
<evidence type="ECO:0000313" key="3">
    <source>
        <dbReference type="RefSeq" id="XP_016923038.4"/>
    </source>
</evidence>
<proteinExistence type="predicted"/>
<dbReference type="RefSeq" id="XP_016923038.4">
    <property type="nucleotide sequence ID" value="XM_017067549.4"/>
</dbReference>
<name>A0AB39YWD4_DROSZ</name>
<accession>A0AB39YWD4</accession>
<dbReference type="Proteomes" id="UP001652628">
    <property type="component" value="Chromosome X"/>
</dbReference>
<dbReference type="GeneID" id="108004609"/>
<sequence>MSKATKLRFALITEDVLDKLRPRSQSESARSKYMNEIYMVIRTAVNEAVDEKLQQLSTIISQMVEERVLKILEQQGFGRSMAGGSGSAGRKSDHKDPSQEKESAKGAGECSSALKLGNLKRRRPKNNNPSKEGHVTFAPEEQLAKKPRTKAQKITVMPIHRENQVKSTPSTGNNAPLLPTPPPLHMDHNALDAEDDDDDNFSDVEEPSILTIAAKYLKKLEDARRRKQQQQQH</sequence>
<reference evidence="3" key="1">
    <citation type="submission" date="2025-08" db="UniProtKB">
        <authorList>
            <consortium name="RefSeq"/>
        </authorList>
    </citation>
    <scope>IDENTIFICATION</scope>
</reference>
<dbReference type="AlphaFoldDB" id="A0AB39YWD4"/>
<feature type="compositionally biased region" description="Basic and acidic residues" evidence="1">
    <location>
        <begin position="90"/>
        <end position="104"/>
    </location>
</feature>